<dbReference type="PANTHER" id="PTHR12136:SF91">
    <property type="entry name" value="PROTEIN ENHANCED DISEASE RESISTANCE 2-LIKE"/>
    <property type="match status" value="1"/>
</dbReference>
<dbReference type="InterPro" id="IPR045096">
    <property type="entry name" value="EDR2-like"/>
</dbReference>
<dbReference type="Pfam" id="PF07059">
    <property type="entry name" value="EDR2_C"/>
    <property type="match status" value="1"/>
</dbReference>
<evidence type="ECO:0000313" key="3">
    <source>
        <dbReference type="Proteomes" id="UP000825935"/>
    </source>
</evidence>
<reference evidence="2" key="1">
    <citation type="submission" date="2021-08" db="EMBL/GenBank/DDBJ databases">
        <title>WGS assembly of Ceratopteris richardii.</title>
        <authorList>
            <person name="Marchant D.B."/>
            <person name="Chen G."/>
            <person name="Jenkins J."/>
            <person name="Shu S."/>
            <person name="Leebens-Mack J."/>
            <person name="Grimwood J."/>
            <person name="Schmutz J."/>
            <person name="Soltis P."/>
            <person name="Soltis D."/>
            <person name="Chen Z.-H."/>
        </authorList>
    </citation>
    <scope>NUCLEOTIDE SEQUENCE</scope>
    <source>
        <strain evidence="2">Whitten #5841</strain>
        <tissue evidence="2">Leaf</tissue>
    </source>
</reference>
<dbReference type="AlphaFoldDB" id="A0A8T2QKM2"/>
<dbReference type="InterPro" id="IPR009769">
    <property type="entry name" value="EDR2_C"/>
</dbReference>
<sequence length="302" mass="33860">MDNWKTFVRSGGSLREVSLEDGVSGWASPPGNFFNVRGLHYFSKKQKIPAGDCLFQALGVDWLRSHSKLSHVLGRSDNRVMKALRTTQARQGHLSKAFIFAINLQVPGREQHSAVFYFVTEEPIPHGSLIYRFIHGDDAFRNSRFKLVNKIVRGPWILRTTVGNHGTCLLGKALTCNYVRGPNYLEIDVDIGSSAFASAILHLALGYITHVTVDMAFLVESQAEEELPERVFGTTRIAQIELSAAVFTDPDDSTAIHAMSGELSSWRKFSRSLSFLGHHGKHSKIETEKLEEKVESRLEEFK</sequence>
<gene>
    <name evidence="2" type="ORF">KP509_34G024600</name>
</gene>
<evidence type="ECO:0000313" key="2">
    <source>
        <dbReference type="EMBL" id="KAH7283801.1"/>
    </source>
</evidence>
<organism evidence="2 3">
    <name type="scientific">Ceratopteris richardii</name>
    <name type="common">Triangle waterfern</name>
    <dbReference type="NCBI Taxonomy" id="49495"/>
    <lineage>
        <taxon>Eukaryota</taxon>
        <taxon>Viridiplantae</taxon>
        <taxon>Streptophyta</taxon>
        <taxon>Embryophyta</taxon>
        <taxon>Tracheophyta</taxon>
        <taxon>Polypodiopsida</taxon>
        <taxon>Polypodiidae</taxon>
        <taxon>Polypodiales</taxon>
        <taxon>Pteridineae</taxon>
        <taxon>Pteridaceae</taxon>
        <taxon>Parkerioideae</taxon>
        <taxon>Ceratopteris</taxon>
    </lineage>
</organism>
<dbReference type="OrthoDB" id="9970435at2759"/>
<name>A0A8T2QKM2_CERRI</name>
<keyword evidence="3" id="KW-1185">Reference proteome</keyword>
<protein>
    <recommendedName>
        <fullName evidence="1">Protein ENHANCED DISEASE RESISTANCE 2 C-terminal domain-containing protein</fullName>
    </recommendedName>
</protein>
<dbReference type="Proteomes" id="UP000825935">
    <property type="component" value="Chromosome 34"/>
</dbReference>
<dbReference type="PANTHER" id="PTHR12136">
    <property type="entry name" value="ENHANCED DISEASE RESISTANCE-RELATED"/>
    <property type="match status" value="1"/>
</dbReference>
<dbReference type="EMBL" id="CM035439">
    <property type="protein sequence ID" value="KAH7283802.1"/>
    <property type="molecule type" value="Genomic_DNA"/>
</dbReference>
<dbReference type="OMA" id="RVCQIEI"/>
<evidence type="ECO:0000259" key="1">
    <source>
        <dbReference type="Pfam" id="PF07059"/>
    </source>
</evidence>
<feature type="domain" description="Protein ENHANCED DISEASE RESISTANCE 2 C-terminal" evidence="1">
    <location>
        <begin position="26"/>
        <end position="241"/>
    </location>
</feature>
<dbReference type="EMBL" id="CM035439">
    <property type="protein sequence ID" value="KAH7283801.1"/>
    <property type="molecule type" value="Genomic_DNA"/>
</dbReference>
<proteinExistence type="predicted"/>
<comment type="caution">
    <text evidence="2">The sequence shown here is derived from an EMBL/GenBank/DDBJ whole genome shotgun (WGS) entry which is preliminary data.</text>
</comment>
<accession>A0A8T2QKM2</accession>